<feature type="transmembrane region" description="Helical" evidence="2">
    <location>
        <begin position="274"/>
        <end position="297"/>
    </location>
</feature>
<feature type="domain" description="GGDEF" evidence="4">
    <location>
        <begin position="475"/>
        <end position="608"/>
    </location>
</feature>
<evidence type="ECO:0000259" key="4">
    <source>
        <dbReference type="PROSITE" id="PS50887"/>
    </source>
</evidence>
<evidence type="ECO:0000256" key="1">
    <source>
        <dbReference type="ARBA" id="ARBA00001946"/>
    </source>
</evidence>
<sequence>MTPPPASSSTRNIRRLHLRIRSLAALGILATALLAGLITALPFYHAARSGIERISQLSAETQAEVLHHQFKRYQDITRQLSGRTEIRDRLAAYARGDISRQALSDFTTPRLADAMAQAPDMVGLIRQGPDGQVVSRIGKTPADVMPSHDPQEGYPCRLYLLGQRDVLVQSCSPIVTPEGERLGRDIAFFQAESLLALLANTQRFGEGAKVRLRTNSGQQTLMLGPEGPVISRFDSLDSREETVQVTLEAALGDRGWELLVAVPSQRFHNEALQLLLWPALAILLLALGGTWVVSSALHPLLARVDRQARELEASGQKLRLAASVFRSAHEAIAITSPSHTIIDANPAFASHLGYAARALIGRPMKALLAWHTDCSAWLKHGLKHLEENGTWQGEVRYRCANGDILVALQTVSAVRNGDGETLRYIHIFNDVTEQRAAEEVVRHQALHDELTGLSNRAQLEQHLERAIRQSRLTGKPLAVLFMDLDHFKEVNDTLGHQAGDRLLQAVSERLQANLRAEDMLARLGGDEFVIVVAPIQAVDNAARVASNVVEALTTPFVIGDTPVTIGVSVGVAIFPADGSDGDSLLQAADAAMYRAKTSGRNTWRLCSPPAALHNP</sequence>
<dbReference type="PANTHER" id="PTHR44757:SF2">
    <property type="entry name" value="BIOFILM ARCHITECTURE MAINTENANCE PROTEIN MBAA"/>
    <property type="match status" value="1"/>
</dbReference>
<dbReference type="Pfam" id="PF00990">
    <property type="entry name" value="GGDEF"/>
    <property type="match status" value="1"/>
</dbReference>
<gene>
    <name evidence="5" type="ORF">FEI13_11575</name>
</gene>
<dbReference type="InterPro" id="IPR029787">
    <property type="entry name" value="Nucleotide_cyclase"/>
</dbReference>
<accession>A0A5R8MG74</accession>
<dbReference type="CDD" id="cd01949">
    <property type="entry name" value="GGDEF"/>
    <property type="match status" value="1"/>
</dbReference>
<dbReference type="PANTHER" id="PTHR44757">
    <property type="entry name" value="DIGUANYLATE CYCLASE DGCP"/>
    <property type="match status" value="1"/>
</dbReference>
<dbReference type="InterPro" id="IPR000160">
    <property type="entry name" value="GGDEF_dom"/>
</dbReference>
<dbReference type="RefSeq" id="WP_138181674.1">
    <property type="nucleotide sequence ID" value="NZ_VBUI01000016.1"/>
</dbReference>
<dbReference type="InterPro" id="IPR052155">
    <property type="entry name" value="Biofilm_reg_signaling"/>
</dbReference>
<proteinExistence type="predicted"/>
<dbReference type="InterPro" id="IPR035965">
    <property type="entry name" value="PAS-like_dom_sf"/>
</dbReference>
<dbReference type="InterPro" id="IPR000700">
    <property type="entry name" value="PAS-assoc_C"/>
</dbReference>
<dbReference type="Gene3D" id="3.30.450.20">
    <property type="entry name" value="PAS domain"/>
    <property type="match status" value="1"/>
</dbReference>
<organism evidence="5 6">
    <name type="scientific">Halomonas urmiana</name>
    <dbReference type="NCBI Taxonomy" id="490901"/>
    <lineage>
        <taxon>Bacteria</taxon>
        <taxon>Pseudomonadati</taxon>
        <taxon>Pseudomonadota</taxon>
        <taxon>Gammaproteobacteria</taxon>
        <taxon>Oceanospirillales</taxon>
        <taxon>Halomonadaceae</taxon>
        <taxon>Halomonas</taxon>
    </lineage>
</organism>
<dbReference type="GO" id="GO:0003824">
    <property type="term" value="F:catalytic activity"/>
    <property type="evidence" value="ECO:0007669"/>
    <property type="project" value="UniProtKB-ARBA"/>
</dbReference>
<dbReference type="InterPro" id="IPR001610">
    <property type="entry name" value="PAC"/>
</dbReference>
<reference evidence="5 6" key="1">
    <citation type="journal article" date="2007" name="Int. J. Syst. Evol. Microbiol.">
        <title>Halomonas saccharevitans sp. nov., Halomonas arcis sp. nov. and Halomonas subterranea sp. nov., halophilic bacteria isolated from hypersaline environments of China.</title>
        <authorList>
            <person name="Xu X.W."/>
            <person name="Wu Y.H."/>
            <person name="Zhou Z."/>
            <person name="Wang C.S."/>
            <person name="Zhou Y.G."/>
            <person name="Zhang H.B."/>
            <person name="Wang Y."/>
            <person name="Wu M."/>
        </authorList>
    </citation>
    <scope>NUCLEOTIDE SEQUENCE [LARGE SCALE GENOMIC DNA]</scope>
    <source>
        <strain evidence="5 6">TBZ3</strain>
    </source>
</reference>
<name>A0A5R8MG74_9GAMM</name>
<feature type="domain" description="PAC" evidence="3">
    <location>
        <begin position="391"/>
        <end position="443"/>
    </location>
</feature>
<dbReference type="OrthoDB" id="73375at2"/>
<evidence type="ECO:0000313" key="5">
    <source>
        <dbReference type="EMBL" id="TLF49580.1"/>
    </source>
</evidence>
<keyword evidence="6" id="KW-1185">Reference proteome</keyword>
<evidence type="ECO:0000259" key="3">
    <source>
        <dbReference type="PROSITE" id="PS50113"/>
    </source>
</evidence>
<keyword evidence="2" id="KW-0472">Membrane</keyword>
<protein>
    <submittedName>
        <fullName evidence="5">Sensor domain-containing diguanylate cyclase</fullName>
    </submittedName>
</protein>
<dbReference type="Pfam" id="PF13426">
    <property type="entry name" value="PAS_9"/>
    <property type="match status" value="1"/>
</dbReference>
<dbReference type="Proteomes" id="UP000306973">
    <property type="component" value="Unassembled WGS sequence"/>
</dbReference>
<dbReference type="SMART" id="SM00267">
    <property type="entry name" value="GGDEF"/>
    <property type="match status" value="1"/>
</dbReference>
<dbReference type="NCBIfam" id="TIGR00229">
    <property type="entry name" value="sensory_box"/>
    <property type="match status" value="1"/>
</dbReference>
<dbReference type="FunFam" id="3.30.70.270:FF:000001">
    <property type="entry name" value="Diguanylate cyclase domain protein"/>
    <property type="match status" value="1"/>
</dbReference>
<dbReference type="NCBIfam" id="TIGR00254">
    <property type="entry name" value="GGDEF"/>
    <property type="match status" value="1"/>
</dbReference>
<dbReference type="SUPFAM" id="SSF55785">
    <property type="entry name" value="PYP-like sensor domain (PAS domain)"/>
    <property type="match status" value="1"/>
</dbReference>
<comment type="caution">
    <text evidence="5">The sequence shown here is derived from an EMBL/GenBank/DDBJ whole genome shotgun (WGS) entry which is preliminary data.</text>
</comment>
<evidence type="ECO:0000313" key="6">
    <source>
        <dbReference type="Proteomes" id="UP000306973"/>
    </source>
</evidence>
<keyword evidence="2" id="KW-0812">Transmembrane</keyword>
<dbReference type="InterPro" id="IPR000014">
    <property type="entry name" value="PAS"/>
</dbReference>
<dbReference type="EMBL" id="VBUI01000016">
    <property type="protein sequence ID" value="TLF49580.1"/>
    <property type="molecule type" value="Genomic_DNA"/>
</dbReference>
<dbReference type="SMART" id="SM00091">
    <property type="entry name" value="PAS"/>
    <property type="match status" value="1"/>
</dbReference>
<dbReference type="CDD" id="cd00130">
    <property type="entry name" value="PAS"/>
    <property type="match status" value="1"/>
</dbReference>
<dbReference type="PROSITE" id="PS50887">
    <property type="entry name" value="GGDEF"/>
    <property type="match status" value="1"/>
</dbReference>
<dbReference type="InterPro" id="IPR043128">
    <property type="entry name" value="Rev_trsase/Diguanyl_cyclase"/>
</dbReference>
<evidence type="ECO:0000256" key="2">
    <source>
        <dbReference type="SAM" id="Phobius"/>
    </source>
</evidence>
<dbReference type="SUPFAM" id="SSF55073">
    <property type="entry name" value="Nucleotide cyclase"/>
    <property type="match status" value="1"/>
</dbReference>
<dbReference type="SMART" id="SM00086">
    <property type="entry name" value="PAC"/>
    <property type="match status" value="1"/>
</dbReference>
<dbReference type="PROSITE" id="PS50113">
    <property type="entry name" value="PAC"/>
    <property type="match status" value="1"/>
</dbReference>
<dbReference type="AlphaFoldDB" id="A0A5R8MG74"/>
<keyword evidence="2" id="KW-1133">Transmembrane helix</keyword>
<dbReference type="Gene3D" id="3.30.70.270">
    <property type="match status" value="1"/>
</dbReference>
<comment type="cofactor">
    <cofactor evidence="1">
        <name>Mg(2+)</name>
        <dbReference type="ChEBI" id="CHEBI:18420"/>
    </cofactor>
</comment>